<dbReference type="InterPro" id="IPR001356">
    <property type="entry name" value="HD"/>
</dbReference>
<dbReference type="InterPro" id="IPR020479">
    <property type="entry name" value="HD_metazoa"/>
</dbReference>
<dbReference type="PRINTS" id="PR00024">
    <property type="entry name" value="HOMEOBOX"/>
</dbReference>
<keyword evidence="3 6" id="KW-0238">DNA-binding</keyword>
<evidence type="ECO:0000256" key="8">
    <source>
        <dbReference type="SAM" id="MobiDB-lite"/>
    </source>
</evidence>
<dbReference type="CDD" id="cd00086">
    <property type="entry name" value="homeodomain"/>
    <property type="match status" value="1"/>
</dbReference>
<keyword evidence="11" id="KW-1185">Reference proteome</keyword>
<evidence type="ECO:0000256" key="2">
    <source>
        <dbReference type="ARBA" id="ARBA00006317"/>
    </source>
</evidence>
<feature type="region of interest" description="Disordered" evidence="8">
    <location>
        <begin position="153"/>
        <end position="191"/>
    </location>
</feature>
<dbReference type="GO" id="GO:0000981">
    <property type="term" value="F:DNA-binding transcription factor activity, RNA polymerase II-specific"/>
    <property type="evidence" value="ECO:0007669"/>
    <property type="project" value="InterPro"/>
</dbReference>
<evidence type="ECO:0000313" key="10">
    <source>
        <dbReference type="EMBL" id="KAI1710745.1"/>
    </source>
</evidence>
<dbReference type="PANTHER" id="PTHR45874">
    <property type="entry name" value="HOMEOBOX PROTEIN ABDOMINAL-B"/>
    <property type="match status" value="1"/>
</dbReference>
<dbReference type="PROSITE" id="PS50071">
    <property type="entry name" value="HOMEOBOX_2"/>
    <property type="match status" value="1"/>
</dbReference>
<gene>
    <name evidence="10" type="ORF">DdX_10442</name>
</gene>
<evidence type="ECO:0000259" key="9">
    <source>
        <dbReference type="PROSITE" id="PS50071"/>
    </source>
</evidence>
<evidence type="ECO:0000256" key="7">
    <source>
        <dbReference type="RuleBase" id="RU000682"/>
    </source>
</evidence>
<comment type="similarity">
    <text evidence="2">Belongs to the Abd-B homeobox family.</text>
</comment>
<evidence type="ECO:0000256" key="6">
    <source>
        <dbReference type="PROSITE-ProRule" id="PRU00108"/>
    </source>
</evidence>
<keyword evidence="5 6" id="KW-0539">Nucleus</keyword>
<evidence type="ECO:0000256" key="4">
    <source>
        <dbReference type="ARBA" id="ARBA00023155"/>
    </source>
</evidence>
<accession>A0AAD4N2K3</accession>
<feature type="domain" description="Homeobox" evidence="9">
    <location>
        <begin position="295"/>
        <end position="355"/>
    </location>
</feature>
<protein>
    <submittedName>
        <fullName evidence="10">Homeobox domain-containing protein</fullName>
    </submittedName>
</protein>
<reference evidence="10" key="1">
    <citation type="submission" date="2022-01" db="EMBL/GenBank/DDBJ databases">
        <title>Genome Sequence Resource for Two Populations of Ditylenchus destructor, the Migratory Endoparasitic Phytonematode.</title>
        <authorList>
            <person name="Zhang H."/>
            <person name="Lin R."/>
            <person name="Xie B."/>
        </authorList>
    </citation>
    <scope>NUCLEOTIDE SEQUENCE</scope>
    <source>
        <strain evidence="10">BazhouSP</strain>
    </source>
</reference>
<dbReference type="GO" id="GO:0003677">
    <property type="term" value="F:DNA binding"/>
    <property type="evidence" value="ECO:0007669"/>
    <property type="project" value="UniProtKB-UniRule"/>
</dbReference>
<sequence>MVSVTPNPLFDINTQSSTQPSTMMNGTLINGIMSQSAKLTANSNLGQAALAWQHQSHQQPIAQQQAFAQNAAGSGAGGFPTCMPGLWPNSFVNSAATNPLQDTQEVKSAFPYSHPNYYYNNWDVFNSQQSRPDQFAAAAHALASSAHVANNQATNSQNASGTNQNSSTSVKPEPNATHDDENGKHQTKQEQNGCVDGLKSNALQKNLANLPQTATSTANYNDMMTPMCSSAQLYNSAAAAAWSQYAASSAAAAYHNAAAYNPFAAAAYSGAVPPMNMSPFSDVPLEWTTSAHSASNSRKKRKPYGKAQLLELEKEYLLGQYITKQKRWELAQKLNLSERQVKIWFQNRRMKQKKLTQRGVDPMLLGNGCHQDDD</sequence>
<dbReference type="Proteomes" id="UP001201812">
    <property type="component" value="Unassembled WGS sequence"/>
</dbReference>
<comment type="subcellular location">
    <subcellularLocation>
        <location evidence="1 6 7">Nucleus</location>
    </subcellularLocation>
</comment>
<keyword evidence="4 6" id="KW-0371">Homeobox</keyword>
<dbReference type="AlphaFoldDB" id="A0AAD4N2K3"/>
<proteinExistence type="inferred from homology"/>
<dbReference type="InterPro" id="IPR046333">
    <property type="entry name" value="HXA10/ABDB-like"/>
</dbReference>
<evidence type="ECO:0000256" key="3">
    <source>
        <dbReference type="ARBA" id="ARBA00023125"/>
    </source>
</evidence>
<dbReference type="Pfam" id="PF00046">
    <property type="entry name" value="Homeodomain"/>
    <property type="match status" value="1"/>
</dbReference>
<evidence type="ECO:0000256" key="5">
    <source>
        <dbReference type="ARBA" id="ARBA00023242"/>
    </source>
</evidence>
<feature type="DNA-binding region" description="Homeobox" evidence="6">
    <location>
        <begin position="297"/>
        <end position="356"/>
    </location>
</feature>
<comment type="caution">
    <text evidence="10">The sequence shown here is derived from an EMBL/GenBank/DDBJ whole genome shotgun (WGS) entry which is preliminary data.</text>
</comment>
<evidence type="ECO:0000313" key="11">
    <source>
        <dbReference type="Proteomes" id="UP001201812"/>
    </source>
</evidence>
<name>A0AAD4N2K3_9BILA</name>
<dbReference type="SUPFAM" id="SSF46689">
    <property type="entry name" value="Homeodomain-like"/>
    <property type="match status" value="1"/>
</dbReference>
<dbReference type="InterPro" id="IPR009057">
    <property type="entry name" value="Homeodomain-like_sf"/>
</dbReference>
<feature type="compositionally biased region" description="Polar residues" evidence="8">
    <location>
        <begin position="161"/>
        <end position="170"/>
    </location>
</feature>
<dbReference type="InterPro" id="IPR017970">
    <property type="entry name" value="Homeobox_CS"/>
</dbReference>
<dbReference type="PROSITE" id="PS00027">
    <property type="entry name" value="HOMEOBOX_1"/>
    <property type="match status" value="1"/>
</dbReference>
<dbReference type="GO" id="GO:0005634">
    <property type="term" value="C:nucleus"/>
    <property type="evidence" value="ECO:0007669"/>
    <property type="project" value="UniProtKB-SubCell"/>
</dbReference>
<dbReference type="EMBL" id="JAKKPZ010000024">
    <property type="protein sequence ID" value="KAI1710745.1"/>
    <property type="molecule type" value="Genomic_DNA"/>
</dbReference>
<feature type="compositionally biased region" description="Basic and acidic residues" evidence="8">
    <location>
        <begin position="176"/>
        <end position="188"/>
    </location>
</feature>
<organism evidence="10 11">
    <name type="scientific">Ditylenchus destructor</name>
    <dbReference type="NCBI Taxonomy" id="166010"/>
    <lineage>
        <taxon>Eukaryota</taxon>
        <taxon>Metazoa</taxon>
        <taxon>Ecdysozoa</taxon>
        <taxon>Nematoda</taxon>
        <taxon>Chromadorea</taxon>
        <taxon>Rhabditida</taxon>
        <taxon>Tylenchina</taxon>
        <taxon>Tylenchomorpha</taxon>
        <taxon>Sphaerularioidea</taxon>
        <taxon>Anguinidae</taxon>
        <taxon>Anguininae</taxon>
        <taxon>Ditylenchus</taxon>
    </lineage>
</organism>
<evidence type="ECO:0000256" key="1">
    <source>
        <dbReference type="ARBA" id="ARBA00004123"/>
    </source>
</evidence>
<dbReference type="PANTHER" id="PTHR45874:SF8">
    <property type="entry name" value="PROTEIN CBG23031"/>
    <property type="match status" value="1"/>
</dbReference>
<dbReference type="Gene3D" id="1.10.10.60">
    <property type="entry name" value="Homeodomain-like"/>
    <property type="match status" value="1"/>
</dbReference>
<dbReference type="SMART" id="SM00389">
    <property type="entry name" value="HOX"/>
    <property type="match status" value="1"/>
</dbReference>